<evidence type="ECO:0000313" key="2">
    <source>
        <dbReference type="Proteomes" id="UP000830768"/>
    </source>
</evidence>
<keyword evidence="2" id="KW-1185">Reference proteome</keyword>
<reference evidence="1" key="1">
    <citation type="submission" date="2021-11" db="EMBL/GenBank/DDBJ databases">
        <title>Fusarium solani-melongenae Genome sequencing and assembly.</title>
        <authorList>
            <person name="Xie S."/>
            <person name="Huang L."/>
            <person name="Zhang X."/>
        </authorList>
    </citation>
    <scope>NUCLEOTIDE SEQUENCE</scope>
    <source>
        <strain evidence="1">CRI 24-3</strain>
    </source>
</reference>
<gene>
    <name evidence="1" type="ORF">LCI18_005771</name>
</gene>
<dbReference type="EMBL" id="CP090033">
    <property type="protein sequence ID" value="UPK94836.1"/>
    <property type="molecule type" value="Genomic_DNA"/>
</dbReference>
<protein>
    <submittedName>
        <fullName evidence="1">Uncharacterized protein</fullName>
    </submittedName>
</protein>
<evidence type="ECO:0000313" key="1">
    <source>
        <dbReference type="EMBL" id="UPK94836.1"/>
    </source>
</evidence>
<accession>A0ACD3Z1V0</accession>
<proteinExistence type="predicted"/>
<sequence>MASTRASTDDQHEPTSSELDKSQKRKLRNRLSQRAFRRRQAEYLRDLRNRAEASQKPDNERVAELEEENGRLRAHITELQSRLEGVQVTLQMIASSSSKILGRSESSLPRQPRIEERDSEQEENEPSRDESITADKAQSDSTPWPPFSSAALEAIQIPDLSFPTDVDSTIEIPISPIDPNLSKSPLQLQRIPNIWNFNYQMGNQSYIDAIESCASSRPTSGLRWIDSNSPISDHIQILKRLLLTKLKPTILDNRSCQTLYQSVSTVLAMFNSVTRPDVMNWYAKTRFFHIIELTAWQILPCSLTYSRVHERYRPTELQLGLQGQYPCVVDWIPFASIRDRIIQLHAANPCVDQIFCDTVSAYVVESTLSELVVGGSLMKVYIRVTDLIASMALQQDESEGVDDMASLPAPDIKTLFSSPEYAYLAFKHLKMDCGASYYKIDPVFFSKYPELCDPSDDIVASGVPLKRETQTILTSPNYVDAMTAATYCSFINFSFDAATALSRLEYV</sequence>
<name>A0ACD3Z1V0_FUSSC</name>
<dbReference type="Proteomes" id="UP000830768">
    <property type="component" value="Chromosome 4"/>
</dbReference>
<organism evidence="1 2">
    <name type="scientific">Fusarium solani subsp. cucurbitae</name>
    <name type="common">Neocosmosporum cucurbitae</name>
    <dbReference type="NCBI Taxonomy" id="2747967"/>
    <lineage>
        <taxon>Eukaryota</taxon>
        <taxon>Fungi</taxon>
        <taxon>Dikarya</taxon>
        <taxon>Ascomycota</taxon>
        <taxon>Pezizomycotina</taxon>
        <taxon>Sordariomycetes</taxon>
        <taxon>Hypocreomycetidae</taxon>
        <taxon>Hypocreales</taxon>
        <taxon>Nectriaceae</taxon>
        <taxon>Fusarium</taxon>
        <taxon>Fusarium solani species complex</taxon>
    </lineage>
</organism>